<accession>A0A3N4UPZ6</accession>
<dbReference type="GO" id="GO:0000270">
    <property type="term" value="P:peptidoglycan metabolic process"/>
    <property type="evidence" value="ECO:0007669"/>
    <property type="project" value="InterPro"/>
</dbReference>
<dbReference type="Proteomes" id="UP000269689">
    <property type="component" value="Unassembled WGS sequence"/>
</dbReference>
<comment type="similarity">
    <text evidence="1">Belongs to the transglycosylase Slt family.</text>
</comment>
<evidence type="ECO:0000256" key="1">
    <source>
        <dbReference type="ARBA" id="ARBA00007734"/>
    </source>
</evidence>
<dbReference type="InterPro" id="IPR023346">
    <property type="entry name" value="Lysozyme-like_dom_sf"/>
</dbReference>
<proteinExistence type="inferred from homology"/>
<dbReference type="InterPro" id="IPR000189">
    <property type="entry name" value="Transglyc_AS"/>
</dbReference>
<reference evidence="6 7" key="1">
    <citation type="submission" date="2018-11" db="EMBL/GenBank/DDBJ databases">
        <title>Genomic Encyclopedia of Type Strains, Phase IV (KMG-IV): sequencing the most valuable type-strain genomes for metagenomic binning, comparative biology and taxonomic classification.</title>
        <authorList>
            <person name="Goeker M."/>
        </authorList>
    </citation>
    <scope>NUCLEOTIDE SEQUENCE [LARGE SCALE GENOMIC DNA]</scope>
    <source>
        <strain evidence="6 7">DSM 104731</strain>
    </source>
</reference>
<dbReference type="AlphaFoldDB" id="A0A3N4UPZ6"/>
<evidence type="ECO:0000259" key="5">
    <source>
        <dbReference type="Pfam" id="PF01464"/>
    </source>
</evidence>
<keyword evidence="7" id="KW-1185">Reference proteome</keyword>
<sequence length="327" mass="33964">MSSRADRQLGNQVCTFSSLQSVQRSGNFFRATLTLMAVAVAFGAGGAPLAAVAQDAAPQDAQRTTTIKRVTPKPWPTVTPRKLTPPKAGSTNRITVQIRPSAPSSPQAPSGPAGPQAAGTRGVDASPELADLQDWYWNAVQHDVIGASPARFSAALKALDHAEAAKLSKPTFQQVTDIANTYGTDLLIHSIGTDVSPALALAVISVESAGKAQAVSSAGAQGVMQLIPATAARFGVTNSMDPAQNISGGIAYLDWLLKEFKGDVVLALAGYNAGENAVKSNNGVPPYAETRAYVPKVLAAWQVARGLCVTPPDLYSDGCVFATNAVR</sequence>
<dbReference type="CDD" id="cd00254">
    <property type="entry name" value="LT-like"/>
    <property type="match status" value="1"/>
</dbReference>
<keyword evidence="4" id="KW-0812">Transmembrane</keyword>
<dbReference type="Pfam" id="PF01464">
    <property type="entry name" value="SLT"/>
    <property type="match status" value="1"/>
</dbReference>
<dbReference type="Gene3D" id="1.10.530.10">
    <property type="match status" value="1"/>
</dbReference>
<comment type="similarity">
    <text evidence="2">Belongs to the virb1 family.</text>
</comment>
<keyword evidence="4" id="KW-0472">Membrane</keyword>
<comment type="caution">
    <text evidence="6">The sequence shown here is derived from an EMBL/GenBank/DDBJ whole genome shotgun (WGS) entry which is preliminary data.</text>
</comment>
<dbReference type="PROSITE" id="PS00922">
    <property type="entry name" value="TRANSGLYCOSYLASE"/>
    <property type="match status" value="1"/>
</dbReference>
<dbReference type="InterPro" id="IPR008258">
    <property type="entry name" value="Transglycosylase_SLT_dom_1"/>
</dbReference>
<organism evidence="6 7">
    <name type="scientific">Pacificibacter maritimus</name>
    <dbReference type="NCBI Taxonomy" id="762213"/>
    <lineage>
        <taxon>Bacteria</taxon>
        <taxon>Pseudomonadati</taxon>
        <taxon>Pseudomonadota</taxon>
        <taxon>Alphaproteobacteria</taxon>
        <taxon>Rhodobacterales</taxon>
        <taxon>Roseobacteraceae</taxon>
        <taxon>Pacificibacter</taxon>
    </lineage>
</organism>
<evidence type="ECO:0000256" key="4">
    <source>
        <dbReference type="SAM" id="Phobius"/>
    </source>
</evidence>
<feature type="region of interest" description="Disordered" evidence="3">
    <location>
        <begin position="71"/>
        <end position="123"/>
    </location>
</feature>
<dbReference type="PANTHER" id="PTHR37423:SF2">
    <property type="entry name" value="MEMBRANE-BOUND LYTIC MUREIN TRANSGLYCOSYLASE C"/>
    <property type="match status" value="1"/>
</dbReference>
<name>A0A3N4UPZ6_9RHOB</name>
<evidence type="ECO:0000256" key="3">
    <source>
        <dbReference type="SAM" id="MobiDB-lite"/>
    </source>
</evidence>
<evidence type="ECO:0000313" key="7">
    <source>
        <dbReference type="Proteomes" id="UP000269689"/>
    </source>
</evidence>
<feature type="domain" description="Transglycosylase SLT" evidence="5">
    <location>
        <begin position="194"/>
        <end position="283"/>
    </location>
</feature>
<feature type="transmembrane region" description="Helical" evidence="4">
    <location>
        <begin position="33"/>
        <end position="53"/>
    </location>
</feature>
<dbReference type="GO" id="GO:0016020">
    <property type="term" value="C:membrane"/>
    <property type="evidence" value="ECO:0007669"/>
    <property type="project" value="InterPro"/>
</dbReference>
<dbReference type="PANTHER" id="PTHR37423">
    <property type="entry name" value="SOLUBLE LYTIC MUREIN TRANSGLYCOSYLASE-RELATED"/>
    <property type="match status" value="1"/>
</dbReference>
<feature type="compositionally biased region" description="Low complexity" evidence="3">
    <location>
        <begin position="100"/>
        <end position="119"/>
    </location>
</feature>
<protein>
    <submittedName>
        <fullName evidence="6">Soluble lytic murein transglycosylase-like protein</fullName>
    </submittedName>
</protein>
<dbReference type="SUPFAM" id="SSF53955">
    <property type="entry name" value="Lysozyme-like"/>
    <property type="match status" value="1"/>
</dbReference>
<evidence type="ECO:0000313" key="6">
    <source>
        <dbReference type="EMBL" id="RPE67067.1"/>
    </source>
</evidence>
<dbReference type="GO" id="GO:0008933">
    <property type="term" value="F:peptidoglycan lytic transglycosylase activity"/>
    <property type="evidence" value="ECO:0007669"/>
    <property type="project" value="InterPro"/>
</dbReference>
<gene>
    <name evidence="6" type="ORF">EDD53_1471</name>
</gene>
<evidence type="ECO:0000256" key="2">
    <source>
        <dbReference type="ARBA" id="ARBA00009387"/>
    </source>
</evidence>
<dbReference type="EMBL" id="RKQK01000002">
    <property type="protein sequence ID" value="RPE67067.1"/>
    <property type="molecule type" value="Genomic_DNA"/>
</dbReference>
<keyword evidence="4" id="KW-1133">Transmembrane helix</keyword>